<evidence type="ECO:0000313" key="2">
    <source>
        <dbReference type="EMBL" id="CDF91925.1"/>
    </source>
</evidence>
<sequence>MLIAHPRKRNKLTKACNNCQRRKIKCDRKIPTCSACTEKDFRCLYNVKVQQVRRTETHGLTRAQLIAKVEQLTTQLNEKFEKGSPNALCSLNYVSCKHGRVLSYGATSFRCTVTSSLLRPHFGRLWKKIKITRNQWKKEHRYSMETEANSIEMPLSYITPGSILEGLCASLPCFQSIVECIQTFFESRLFSHFAIIDPCKVSSDVSECLICVQKPSGESRITGFELGEKKNYYRIGIITEILCLIYYKDRIPPSIGLFHKFITSFVLGKASYLERVLFFMLRYIYRNVTGFTGGDGGSCTTLVTLAFSTATHIGLHKIESLNYFRDDPTYLANLWVFILYADFEVSFSIGSPLHISEDYVSNFPRKADFSSTQSSTKAFVSSVLFLRNIMAELYAPFQNADLETIISKLKIFYSANYKPISFYLKKQTIEFRKLLIMLFVLQLISNLCLIKISLLGCQHFEMEKDVLFCQLSSLKLLLDNLQQAYDVFQGSEDSHGHRNSMDFSLALYLYHCMIPRITHELFSILSKSALAEGARYQSNENCVVYHDRGVSFEDFLVLLESYPNGRKDLQFKAITAMAFLDTIYKAFLERCSEDLLLRLHQSYLFVMSDTFIASTKDIIESIVSASHIDETEKVDAYKIGSLEESLFEPIIDFFHDEDFPVFFS</sequence>
<dbReference type="Pfam" id="PF00172">
    <property type="entry name" value="Zn_clus"/>
    <property type="match status" value="1"/>
</dbReference>
<dbReference type="InterPro" id="IPR052693">
    <property type="entry name" value="Yeast_MDR_Regulatory"/>
</dbReference>
<dbReference type="CDD" id="cd12148">
    <property type="entry name" value="fungal_TF_MHR"/>
    <property type="match status" value="1"/>
</dbReference>
<dbReference type="GO" id="GO:0008270">
    <property type="term" value="F:zinc ion binding"/>
    <property type="evidence" value="ECO:0007669"/>
    <property type="project" value="InterPro"/>
</dbReference>
<dbReference type="PROSITE" id="PS50048">
    <property type="entry name" value="ZN2_CY6_FUNGAL_2"/>
    <property type="match status" value="1"/>
</dbReference>
<dbReference type="Gene3D" id="4.10.240.10">
    <property type="entry name" value="Zn(2)-C6 fungal-type DNA-binding domain"/>
    <property type="match status" value="1"/>
</dbReference>
<dbReference type="OrthoDB" id="4356994at2759"/>
<dbReference type="PANTHER" id="PTHR31405">
    <property type="entry name" value="TRANSCRIPTION FACTOR PDR8-RELATED"/>
    <property type="match status" value="1"/>
</dbReference>
<feature type="domain" description="Zn(2)-C6 fungal-type" evidence="1">
    <location>
        <begin position="15"/>
        <end position="45"/>
    </location>
</feature>
<evidence type="ECO:0000313" key="3">
    <source>
        <dbReference type="Proteomes" id="UP000019375"/>
    </source>
</evidence>
<dbReference type="AlphaFoldDB" id="A0A8J2TE96"/>
<reference evidence="3" key="1">
    <citation type="journal article" date="2013" name="Genome Announc.">
        <title>Genome sequence of the food spoilage yeast Zygosaccharomyces bailii CLIB 213(T).</title>
        <authorList>
            <person name="Galeote V."/>
            <person name="Bigey F."/>
            <person name="Devillers H."/>
            <person name="Neuveglise C."/>
            <person name="Dequin S."/>
        </authorList>
    </citation>
    <scope>NUCLEOTIDE SEQUENCE [LARGE SCALE GENOMIC DNA]</scope>
    <source>
        <strain evidence="3">CLIB 213 / ATCC 58445 / CBS 680 / CCRC 21525 / NBRC 1098 / NCYC 1416 / NRRL Y-2227</strain>
    </source>
</reference>
<dbReference type="EMBL" id="HG316469">
    <property type="protein sequence ID" value="CDF91925.1"/>
    <property type="molecule type" value="Genomic_DNA"/>
</dbReference>
<dbReference type="PANTHER" id="PTHR31405:SF8">
    <property type="entry name" value="TRANSCRIPTION FACTOR PDR8-RELATED"/>
    <property type="match status" value="1"/>
</dbReference>
<dbReference type="SMART" id="SM00066">
    <property type="entry name" value="GAL4"/>
    <property type="match status" value="1"/>
</dbReference>
<keyword evidence="3" id="KW-1185">Reference proteome</keyword>
<evidence type="ECO:0000259" key="1">
    <source>
        <dbReference type="PROSITE" id="PS50048"/>
    </source>
</evidence>
<organism evidence="2 3">
    <name type="scientific">Zygosaccharomyces bailii (strain CLIB 213 / ATCC 58445 / CBS 680 / BCRC 21525 / NBRC 1098 / NCYC 1416 / NRRL Y-2227)</name>
    <dbReference type="NCBI Taxonomy" id="1333698"/>
    <lineage>
        <taxon>Eukaryota</taxon>
        <taxon>Fungi</taxon>
        <taxon>Dikarya</taxon>
        <taxon>Ascomycota</taxon>
        <taxon>Saccharomycotina</taxon>
        <taxon>Saccharomycetes</taxon>
        <taxon>Saccharomycetales</taxon>
        <taxon>Saccharomycetaceae</taxon>
        <taxon>Zygosaccharomyces</taxon>
    </lineage>
</organism>
<dbReference type="SUPFAM" id="SSF57701">
    <property type="entry name" value="Zn2/Cys6 DNA-binding domain"/>
    <property type="match status" value="1"/>
</dbReference>
<protein>
    <submittedName>
        <fullName evidence="2">ZYBA0S16-00188g1_1</fullName>
    </submittedName>
</protein>
<dbReference type="CDD" id="cd00067">
    <property type="entry name" value="GAL4"/>
    <property type="match status" value="1"/>
</dbReference>
<accession>A0A8J2TE96</accession>
<gene>
    <name evidence="2" type="ORF">BN860_00188g</name>
</gene>
<dbReference type="Proteomes" id="UP000019375">
    <property type="component" value="Unassembled WGS sequence"/>
</dbReference>
<dbReference type="InterPro" id="IPR001138">
    <property type="entry name" value="Zn2Cys6_DnaBD"/>
</dbReference>
<dbReference type="GO" id="GO:0000981">
    <property type="term" value="F:DNA-binding transcription factor activity, RNA polymerase II-specific"/>
    <property type="evidence" value="ECO:0007669"/>
    <property type="project" value="InterPro"/>
</dbReference>
<name>A0A8J2TE96_ZYGB2</name>
<proteinExistence type="predicted"/>
<dbReference type="InterPro" id="IPR036864">
    <property type="entry name" value="Zn2-C6_fun-type_DNA-bd_sf"/>
</dbReference>